<sequence>MAFASSSKNGYEESSRRPSVEEREGLLKDNGNYDDEYYEKETGSGYYEGKTPDDDPEQDSAGWPRGKIIKAAVFLIVLLVLGGFARALLRTPPPSQDHPNLSFHGETLRSNGTHDFKRTVLVVSIDGLRADYLDRGLTPHLLDIAKKGLRAKSMQPIFPTLTFPNHWALMTGLHAESHGIIANNFWDPASKSEFHYNKISSAWISEFWLGEPMWETAGKAGVITANLMWPGPPKTTTGASPTYFVPWKDKVSLSSKLDQLLAWIDLPLEERPQLLLAYEPSLDQAGHATGPMSSLVNQTLSTVDTFARNLHDSLAERNLTDIVDVVFVSDHGMADTSHPEHIYVDDDDMLGLDGLAAIEHEDGWPAMGLRFNTPANESYYLDKLVKAEKKWKKGHKNVKKGFHVYTKETMPKRWHFADHERIAPVWLVPRLGYVLTTRAQGDVGLTKGNHGYDNEETSMHAMFVAHGPFSAVVKALHEGRSEEGLSARYPNGLLPWKNKGWHSTSDDTYVMDTFRNVEIYGLVMKLLGIEDHAAKTNDLLDKFRSGARKAGIQATAFAQTSSTKLASSSRDFVHGFSLPGEADKAAKILDSFLADPDHPESALNAIPKAVLQKARGLAIFQVIKAGFVFSGKAGSGLVIARLPDGSWSAPSCIATGGLGWGLQIGADITDFVIVLNSEDAVRAFSIGGNVTIGGNISAAAGPIGTGGSVQASLAHPAPMFSYSKSKGLFAGVSLEGTVLIERKDANKEFYGSPVPARDILGGRVPPPEVASKLYEIIEAAEGLDETGLPEAAYVPTDTGDTIKLGDGRSNQMVFDADHH</sequence>
<dbReference type="Proteomes" id="UP001465976">
    <property type="component" value="Unassembled WGS sequence"/>
</dbReference>
<reference evidence="3 4" key="1">
    <citation type="submission" date="2024-02" db="EMBL/GenBank/DDBJ databases">
        <title>A draft genome for the cacao thread blight pathogen Marasmius crinis-equi.</title>
        <authorList>
            <person name="Cohen S.P."/>
            <person name="Baruah I.K."/>
            <person name="Amoako-Attah I."/>
            <person name="Bukari Y."/>
            <person name="Meinhardt L.W."/>
            <person name="Bailey B.A."/>
        </authorList>
    </citation>
    <scope>NUCLEOTIDE SEQUENCE [LARGE SCALE GENOMIC DNA]</scope>
    <source>
        <strain evidence="3 4">GH-76</strain>
    </source>
</reference>
<dbReference type="InterPro" id="IPR002591">
    <property type="entry name" value="Phosphodiest/P_Trfase"/>
</dbReference>
<dbReference type="PANTHER" id="PTHR10151">
    <property type="entry name" value="ECTONUCLEOTIDE PYROPHOSPHATASE/PHOSPHODIESTERASE"/>
    <property type="match status" value="1"/>
</dbReference>
<name>A0ABR3FTJ4_9AGAR</name>
<organism evidence="3 4">
    <name type="scientific">Marasmius crinis-equi</name>
    <dbReference type="NCBI Taxonomy" id="585013"/>
    <lineage>
        <taxon>Eukaryota</taxon>
        <taxon>Fungi</taxon>
        <taxon>Dikarya</taxon>
        <taxon>Basidiomycota</taxon>
        <taxon>Agaricomycotina</taxon>
        <taxon>Agaricomycetes</taxon>
        <taxon>Agaricomycetidae</taxon>
        <taxon>Agaricales</taxon>
        <taxon>Marasmiineae</taxon>
        <taxon>Marasmiaceae</taxon>
        <taxon>Marasmius</taxon>
    </lineage>
</organism>
<dbReference type="CDD" id="cd11525">
    <property type="entry name" value="SYLF_SH3YL1_like"/>
    <property type="match status" value="1"/>
</dbReference>
<evidence type="ECO:0000256" key="1">
    <source>
        <dbReference type="SAM" id="MobiDB-lite"/>
    </source>
</evidence>
<dbReference type="InterPro" id="IPR007461">
    <property type="entry name" value="Ysc84_actin-binding"/>
</dbReference>
<dbReference type="EMBL" id="JBAHYK010000084">
    <property type="protein sequence ID" value="KAL0578795.1"/>
    <property type="molecule type" value="Genomic_DNA"/>
</dbReference>
<feature type="compositionally biased region" description="Basic and acidic residues" evidence="1">
    <location>
        <begin position="10"/>
        <end position="27"/>
    </location>
</feature>
<dbReference type="Pfam" id="PF01663">
    <property type="entry name" value="Phosphodiest"/>
    <property type="match status" value="1"/>
</dbReference>
<dbReference type="SUPFAM" id="SSF53649">
    <property type="entry name" value="Alkaline phosphatase-like"/>
    <property type="match status" value="1"/>
</dbReference>
<dbReference type="InterPro" id="IPR017850">
    <property type="entry name" value="Alkaline_phosphatase_core_sf"/>
</dbReference>
<gene>
    <name evidence="3" type="ORF">V5O48_003207</name>
</gene>
<feature type="region of interest" description="Disordered" evidence="1">
    <location>
        <begin position="1"/>
        <end position="62"/>
    </location>
</feature>
<keyword evidence="4" id="KW-1185">Reference proteome</keyword>
<dbReference type="PANTHER" id="PTHR10151:SF120">
    <property type="entry name" value="BIS(5'-ADENOSYL)-TRIPHOSPHATASE"/>
    <property type="match status" value="1"/>
</dbReference>
<evidence type="ECO:0000313" key="4">
    <source>
        <dbReference type="Proteomes" id="UP001465976"/>
    </source>
</evidence>
<proteinExistence type="predicted"/>
<dbReference type="Pfam" id="PF04366">
    <property type="entry name" value="Ysc84"/>
    <property type="match status" value="1"/>
</dbReference>
<dbReference type="CDD" id="cd16018">
    <property type="entry name" value="Enpp"/>
    <property type="match status" value="1"/>
</dbReference>
<accession>A0ABR3FTJ4</accession>
<dbReference type="InterPro" id="IPR033643">
    <property type="entry name" value="SYLF_SH3YL1-like"/>
</dbReference>
<evidence type="ECO:0000313" key="3">
    <source>
        <dbReference type="EMBL" id="KAL0578795.1"/>
    </source>
</evidence>
<feature type="domain" description="Ysc84 actin-binding" evidence="2">
    <location>
        <begin position="657"/>
        <end position="780"/>
    </location>
</feature>
<dbReference type="Gene3D" id="3.40.720.10">
    <property type="entry name" value="Alkaline Phosphatase, subunit A"/>
    <property type="match status" value="1"/>
</dbReference>
<protein>
    <recommendedName>
        <fullName evidence="2">Ysc84 actin-binding domain-containing protein</fullName>
    </recommendedName>
</protein>
<evidence type="ECO:0000259" key="2">
    <source>
        <dbReference type="Pfam" id="PF04366"/>
    </source>
</evidence>
<comment type="caution">
    <text evidence="3">The sequence shown here is derived from an EMBL/GenBank/DDBJ whole genome shotgun (WGS) entry which is preliminary data.</text>
</comment>